<dbReference type="AlphaFoldDB" id="A0AAV4T167"/>
<organism evidence="1 2">
    <name type="scientific">Caerostris darwini</name>
    <dbReference type="NCBI Taxonomy" id="1538125"/>
    <lineage>
        <taxon>Eukaryota</taxon>
        <taxon>Metazoa</taxon>
        <taxon>Ecdysozoa</taxon>
        <taxon>Arthropoda</taxon>
        <taxon>Chelicerata</taxon>
        <taxon>Arachnida</taxon>
        <taxon>Araneae</taxon>
        <taxon>Araneomorphae</taxon>
        <taxon>Entelegynae</taxon>
        <taxon>Araneoidea</taxon>
        <taxon>Araneidae</taxon>
        <taxon>Caerostris</taxon>
    </lineage>
</organism>
<accession>A0AAV4T167</accession>
<name>A0AAV4T167_9ARAC</name>
<evidence type="ECO:0000313" key="1">
    <source>
        <dbReference type="EMBL" id="GIY39814.1"/>
    </source>
</evidence>
<reference evidence="1 2" key="1">
    <citation type="submission" date="2021-06" db="EMBL/GenBank/DDBJ databases">
        <title>Caerostris darwini draft genome.</title>
        <authorList>
            <person name="Kono N."/>
            <person name="Arakawa K."/>
        </authorList>
    </citation>
    <scope>NUCLEOTIDE SEQUENCE [LARGE SCALE GENOMIC DNA]</scope>
</reference>
<dbReference type="Proteomes" id="UP001054837">
    <property type="component" value="Unassembled WGS sequence"/>
</dbReference>
<comment type="caution">
    <text evidence="1">The sequence shown here is derived from an EMBL/GenBank/DDBJ whole genome shotgun (WGS) entry which is preliminary data.</text>
</comment>
<dbReference type="EMBL" id="BPLQ01008842">
    <property type="protein sequence ID" value="GIY39814.1"/>
    <property type="molecule type" value="Genomic_DNA"/>
</dbReference>
<sequence length="82" mass="9163">MPESSSLIVFPGLTILSGLQILRTHFQLDFGSVLHFDVLSVPRYARILYPYQKEKNVVECVCAEVEGSQWAMSSSSEEAGIR</sequence>
<protein>
    <submittedName>
        <fullName evidence="1">Uncharacterized protein</fullName>
    </submittedName>
</protein>
<evidence type="ECO:0000313" key="2">
    <source>
        <dbReference type="Proteomes" id="UP001054837"/>
    </source>
</evidence>
<gene>
    <name evidence="1" type="ORF">CDAR_201821</name>
</gene>
<keyword evidence="2" id="KW-1185">Reference proteome</keyword>
<proteinExistence type="predicted"/>